<evidence type="ECO:0000256" key="2">
    <source>
        <dbReference type="ARBA" id="ARBA00022692"/>
    </source>
</evidence>
<feature type="transmembrane region" description="Helical" evidence="5">
    <location>
        <begin position="259"/>
        <end position="278"/>
    </location>
</feature>
<organism evidence="7 8">
    <name type="scientific">Zostera marina</name>
    <name type="common">Eelgrass</name>
    <dbReference type="NCBI Taxonomy" id="29655"/>
    <lineage>
        <taxon>Eukaryota</taxon>
        <taxon>Viridiplantae</taxon>
        <taxon>Streptophyta</taxon>
        <taxon>Embryophyta</taxon>
        <taxon>Tracheophyta</taxon>
        <taxon>Spermatophyta</taxon>
        <taxon>Magnoliopsida</taxon>
        <taxon>Liliopsida</taxon>
        <taxon>Zosteraceae</taxon>
        <taxon>Zostera</taxon>
    </lineage>
</organism>
<dbReference type="OMA" id="AKMMMIN"/>
<dbReference type="AlphaFoldDB" id="A0A0K9P739"/>
<dbReference type="InterPro" id="IPR004853">
    <property type="entry name" value="Sugar_P_trans_dom"/>
</dbReference>
<dbReference type="PANTHER" id="PTHR11132">
    <property type="entry name" value="SOLUTE CARRIER FAMILY 35"/>
    <property type="match status" value="1"/>
</dbReference>
<feature type="transmembrane region" description="Helical" evidence="5">
    <location>
        <begin position="157"/>
        <end position="181"/>
    </location>
</feature>
<dbReference type="OrthoDB" id="6418713at2759"/>
<comment type="subcellular location">
    <subcellularLocation>
        <location evidence="1">Membrane</location>
        <topology evidence="1">Multi-pass membrane protein</topology>
    </subcellularLocation>
</comment>
<keyword evidence="8" id="KW-1185">Reference proteome</keyword>
<dbReference type="EMBL" id="LFYR01001099">
    <property type="protein sequence ID" value="KMZ64846.1"/>
    <property type="molecule type" value="Genomic_DNA"/>
</dbReference>
<gene>
    <name evidence="7" type="ORF">ZOSMA_34G01280</name>
</gene>
<keyword evidence="4 5" id="KW-0472">Membrane</keyword>
<feature type="transmembrane region" description="Helical" evidence="5">
    <location>
        <begin position="224"/>
        <end position="247"/>
    </location>
</feature>
<keyword evidence="3 5" id="KW-1133">Transmembrane helix</keyword>
<feature type="transmembrane region" description="Helical" evidence="5">
    <location>
        <begin position="100"/>
        <end position="125"/>
    </location>
</feature>
<evidence type="ECO:0000313" key="8">
    <source>
        <dbReference type="Proteomes" id="UP000036987"/>
    </source>
</evidence>
<evidence type="ECO:0000259" key="6">
    <source>
        <dbReference type="Pfam" id="PF03151"/>
    </source>
</evidence>
<dbReference type="InterPro" id="IPR050186">
    <property type="entry name" value="TPT_transporter"/>
</dbReference>
<feature type="transmembrane region" description="Helical" evidence="5">
    <location>
        <begin position="7"/>
        <end position="27"/>
    </location>
</feature>
<name>A0A0K9P739_ZOSMR</name>
<feature type="transmembrane region" description="Helical" evidence="5">
    <location>
        <begin position="39"/>
        <end position="61"/>
    </location>
</feature>
<sequence length="330" mass="36660">MVVNMKLVTTYIYLLTYILLSSGVILYNKWVLSAKYFNFPYPITLTMIHMGFSSMVAFLLIRAFKLVPPARMTLNIYVTGVIPISAFFASSLWFGNTAYLYISVAFIQMLKALMPVATFIVAVIFGADKLRVDVLLIMILISVGVVVASYGEIEFNVIGTMCQLTGILCEALKLVLTQVLLQKRGLTLNPITSLYYIAPCSFLFLLPPWLLLEKPTLEVSQIQMNLMTFFSNAFCALALNIVMFLVIGRSGAVTFRVAGVLKDWILITLSMVIFPDYFLTKLNVIGYAIALCGVVMYQVIKARDSSQHIIETIEKGNKGIEAGLAADSKI</sequence>
<dbReference type="GO" id="GO:0005794">
    <property type="term" value="C:Golgi apparatus"/>
    <property type="evidence" value="ECO:0000318"/>
    <property type="project" value="GO_Central"/>
</dbReference>
<reference evidence="8" key="1">
    <citation type="journal article" date="2016" name="Nature">
        <title>The genome of the seagrass Zostera marina reveals angiosperm adaptation to the sea.</title>
        <authorList>
            <person name="Olsen J.L."/>
            <person name="Rouze P."/>
            <person name="Verhelst B."/>
            <person name="Lin Y.-C."/>
            <person name="Bayer T."/>
            <person name="Collen J."/>
            <person name="Dattolo E."/>
            <person name="De Paoli E."/>
            <person name="Dittami S."/>
            <person name="Maumus F."/>
            <person name="Michel G."/>
            <person name="Kersting A."/>
            <person name="Lauritano C."/>
            <person name="Lohaus R."/>
            <person name="Toepel M."/>
            <person name="Tonon T."/>
            <person name="Vanneste K."/>
            <person name="Amirebrahimi M."/>
            <person name="Brakel J."/>
            <person name="Bostroem C."/>
            <person name="Chovatia M."/>
            <person name="Grimwood J."/>
            <person name="Jenkins J.W."/>
            <person name="Jueterbock A."/>
            <person name="Mraz A."/>
            <person name="Stam W.T."/>
            <person name="Tice H."/>
            <person name="Bornberg-Bauer E."/>
            <person name="Green P.J."/>
            <person name="Pearson G.A."/>
            <person name="Procaccini G."/>
            <person name="Duarte C.M."/>
            <person name="Schmutz J."/>
            <person name="Reusch T.B.H."/>
            <person name="Van de Peer Y."/>
        </authorList>
    </citation>
    <scope>NUCLEOTIDE SEQUENCE [LARGE SCALE GENOMIC DNA]</scope>
    <source>
        <strain evidence="8">cv. Finnish</strain>
    </source>
</reference>
<feature type="transmembrane region" description="Helical" evidence="5">
    <location>
        <begin position="284"/>
        <end position="300"/>
    </location>
</feature>
<feature type="transmembrane region" description="Helical" evidence="5">
    <location>
        <begin position="73"/>
        <end position="94"/>
    </location>
</feature>
<dbReference type="GO" id="GO:0055085">
    <property type="term" value="P:transmembrane transport"/>
    <property type="evidence" value="ECO:0000318"/>
    <property type="project" value="GO_Central"/>
</dbReference>
<evidence type="ECO:0000256" key="3">
    <source>
        <dbReference type="ARBA" id="ARBA00022989"/>
    </source>
</evidence>
<evidence type="ECO:0000256" key="1">
    <source>
        <dbReference type="ARBA" id="ARBA00004141"/>
    </source>
</evidence>
<keyword evidence="2 5" id="KW-0812">Transmembrane</keyword>
<dbReference type="Proteomes" id="UP000036987">
    <property type="component" value="Unassembled WGS sequence"/>
</dbReference>
<dbReference type="GO" id="GO:0015297">
    <property type="term" value="F:antiporter activity"/>
    <property type="evidence" value="ECO:0000318"/>
    <property type="project" value="GO_Central"/>
</dbReference>
<dbReference type="Pfam" id="PF03151">
    <property type="entry name" value="TPT"/>
    <property type="match status" value="1"/>
</dbReference>
<feature type="transmembrane region" description="Helical" evidence="5">
    <location>
        <begin position="132"/>
        <end position="151"/>
    </location>
</feature>
<evidence type="ECO:0000256" key="5">
    <source>
        <dbReference type="SAM" id="Phobius"/>
    </source>
</evidence>
<proteinExistence type="predicted"/>
<dbReference type="GO" id="GO:0016020">
    <property type="term" value="C:membrane"/>
    <property type="evidence" value="ECO:0007669"/>
    <property type="project" value="UniProtKB-SubCell"/>
</dbReference>
<evidence type="ECO:0000256" key="4">
    <source>
        <dbReference type="ARBA" id="ARBA00023136"/>
    </source>
</evidence>
<comment type="caution">
    <text evidence="7">The sequence shown here is derived from an EMBL/GenBank/DDBJ whole genome shotgun (WGS) entry which is preliminary data.</text>
</comment>
<feature type="domain" description="Sugar phosphate transporter" evidence="6">
    <location>
        <begin position="12"/>
        <end position="297"/>
    </location>
</feature>
<feature type="transmembrane region" description="Helical" evidence="5">
    <location>
        <begin position="193"/>
        <end position="212"/>
    </location>
</feature>
<protein>
    <submittedName>
        <fullName evidence="7">Phosphate translocator-like protein</fullName>
    </submittedName>
</protein>
<evidence type="ECO:0000313" key="7">
    <source>
        <dbReference type="EMBL" id="KMZ64846.1"/>
    </source>
</evidence>
<accession>A0A0K9P739</accession>